<evidence type="ECO:0000313" key="1">
    <source>
        <dbReference type="EMBL" id="OCA14204.1"/>
    </source>
</evidence>
<organism evidence="1">
    <name type="scientific">Xenopus tropicalis</name>
    <name type="common">Western clawed frog</name>
    <name type="synonym">Silurana tropicalis</name>
    <dbReference type="NCBI Taxonomy" id="8364"/>
    <lineage>
        <taxon>Eukaryota</taxon>
        <taxon>Metazoa</taxon>
        <taxon>Chordata</taxon>
        <taxon>Craniata</taxon>
        <taxon>Vertebrata</taxon>
        <taxon>Euteleostomi</taxon>
        <taxon>Amphibia</taxon>
        <taxon>Batrachia</taxon>
        <taxon>Anura</taxon>
        <taxon>Pipoidea</taxon>
        <taxon>Pipidae</taxon>
        <taxon>Xenopodinae</taxon>
        <taxon>Xenopus</taxon>
        <taxon>Silurana</taxon>
    </lineage>
</organism>
<reference evidence="1" key="1">
    <citation type="submission" date="2009-11" db="EMBL/GenBank/DDBJ databases">
        <authorList>
            <consortium name="US DOE Joint Genome Institute (JGI-PGF)"/>
            <person name="Ottilar R."/>
            <person name="Schmutz J."/>
            <person name="Salamov A."/>
            <person name="Cheng J.F."/>
            <person name="Lucas S."/>
            <person name="Pitluck S."/>
            <person name="Gundlach H."/>
            <person name="Guo Y."/>
            <person name="Haberer G."/>
            <person name="Nasrallah J."/>
            <person name="Mayer K.F.X."/>
            <person name="van de Peer Y."/>
            <person name="Weigel D."/>
            <person name="Grigoriev I.V."/>
        </authorList>
    </citation>
    <scope>NUCLEOTIDE SEQUENCE</scope>
    <source>
        <strain evidence="1">Nigerian</strain>
    </source>
</reference>
<protein>
    <submittedName>
        <fullName evidence="1">Uncharacterized protein</fullName>
    </submittedName>
</protein>
<dbReference type="AlphaFoldDB" id="A0A1B8XU65"/>
<reference evidence="1" key="3">
    <citation type="submission" date="2016-05" db="EMBL/GenBank/DDBJ databases">
        <title>WGS assembly of Xenopus tropicalis.</title>
        <authorList>
            <person name="Sessions A."/>
            <person name="Jenkins J."/>
            <person name="Mitros T."/>
            <person name="Lyons J.T."/>
            <person name="Dichmann D.S."/>
            <person name="Robert J."/>
            <person name="Harland R.M."/>
            <person name="Rokhsar D.S."/>
        </authorList>
    </citation>
    <scope>NUCLEOTIDE SEQUENCE</scope>
    <source>
        <strain evidence="1">Nigerian</strain>
    </source>
</reference>
<name>A0A1B8XU65_XENTR</name>
<gene>
    <name evidence="1" type="ORF">XENTR_v90027566mg</name>
</gene>
<proteinExistence type="predicted"/>
<sequence>MTSQYDVTEIPNDVTIQFSIITRYKAAQCRAVYLYLYRVGLGDPCTPSPPGSCHPPCIGRGGPRAPSRDHSRPAGPVRPCIYIYICVYIPITPLFL</sequence>
<dbReference type="EMBL" id="KV462152">
    <property type="protein sequence ID" value="OCA14204.1"/>
    <property type="molecule type" value="Genomic_DNA"/>
</dbReference>
<accession>A0A1B8XU65</accession>
<reference evidence="1" key="2">
    <citation type="journal article" date="2010" name="Science">
        <title>The genome of the Western clawed frog Xenopus tropicalis.</title>
        <authorList>
            <person name="Hellsten U."/>
            <person name="Harland R.M."/>
            <person name="Gilchrist M.J."/>
            <person name="Hendrix D."/>
            <person name="Jurka J."/>
            <person name="Kapitonov V."/>
            <person name="Ovcharenko I."/>
            <person name="Putnam N.H."/>
            <person name="Shu S."/>
            <person name="Taher L."/>
            <person name="Blitz I.L."/>
            <person name="Blumberg B."/>
            <person name="Dichmann D.S."/>
            <person name="Dubchak I."/>
            <person name="Amaya E."/>
            <person name="Detter J.C."/>
            <person name="Fletcher R."/>
            <person name="Gerhard D.S."/>
            <person name="Goodstein D."/>
            <person name="Graves T."/>
            <person name="Grigoriev I.V."/>
            <person name="Grimwood J."/>
            <person name="Kawashima T."/>
            <person name="Lindquist E."/>
            <person name="Lucas S.M."/>
            <person name="Mead P.E."/>
            <person name="Mitros T."/>
            <person name="Ogino H."/>
            <person name="Ohta Y."/>
            <person name="Poliakov A.V."/>
            <person name="Pollet N."/>
            <person name="Robert J."/>
            <person name="Salamov A."/>
            <person name="Sater A.K."/>
            <person name="Schmutz J."/>
            <person name="Terry A."/>
            <person name="Vize P.D."/>
            <person name="Warren W.C."/>
            <person name="Wells D."/>
            <person name="Wills A."/>
            <person name="Wilson R.K."/>
            <person name="Zimmerman L.B."/>
            <person name="Zorn A.M."/>
            <person name="Grainger R."/>
            <person name="Grammer T."/>
            <person name="Khokha M.K."/>
            <person name="Richardson P.M."/>
            <person name="Rokhsar D.S."/>
        </authorList>
    </citation>
    <scope>NUCLEOTIDE SEQUENCE [LARGE SCALE GENOMIC DNA]</scope>
    <source>
        <strain evidence="1">Nigerian</strain>
    </source>
</reference>